<proteinExistence type="predicted"/>
<dbReference type="AlphaFoldDB" id="A0AAU8IK04"/>
<protein>
    <recommendedName>
        <fullName evidence="4">Integral membrane protein</fullName>
    </recommendedName>
</protein>
<evidence type="ECO:0000256" key="2">
    <source>
        <dbReference type="SAM" id="Phobius"/>
    </source>
</evidence>
<feature type="transmembrane region" description="Helical" evidence="2">
    <location>
        <begin position="69"/>
        <end position="87"/>
    </location>
</feature>
<organism evidence="3">
    <name type="scientific">Streptomyces tabacisoli</name>
    <dbReference type="NCBI Taxonomy" id="3156398"/>
    <lineage>
        <taxon>Bacteria</taxon>
        <taxon>Bacillati</taxon>
        <taxon>Actinomycetota</taxon>
        <taxon>Actinomycetes</taxon>
        <taxon>Kitasatosporales</taxon>
        <taxon>Streptomycetaceae</taxon>
        <taxon>Streptomyces</taxon>
    </lineage>
</organism>
<evidence type="ECO:0000256" key="1">
    <source>
        <dbReference type="SAM" id="MobiDB-lite"/>
    </source>
</evidence>
<keyword evidence="2" id="KW-1133">Transmembrane helix</keyword>
<evidence type="ECO:0008006" key="4">
    <source>
        <dbReference type="Google" id="ProtNLM"/>
    </source>
</evidence>
<keyword evidence="2" id="KW-0472">Membrane</keyword>
<accession>A0AAU8IK04</accession>
<feature type="transmembrane region" description="Helical" evidence="2">
    <location>
        <begin position="37"/>
        <end position="54"/>
    </location>
</feature>
<dbReference type="KEGG" id="stac:ABII15_00660"/>
<dbReference type="RefSeq" id="WP_353940238.1">
    <property type="nucleotide sequence ID" value="NZ_CP159534.1"/>
</dbReference>
<reference evidence="3" key="1">
    <citation type="submission" date="2024-06" db="EMBL/GenBank/DDBJ databases">
        <title>Streptomyces sp. strain HUAS MG91 genome sequences.</title>
        <authorList>
            <person name="Mo P."/>
        </authorList>
    </citation>
    <scope>NUCLEOTIDE SEQUENCE</scope>
    <source>
        <strain evidence="3">HUAS MG91</strain>
    </source>
</reference>
<evidence type="ECO:0000313" key="3">
    <source>
        <dbReference type="EMBL" id="XCJ68552.1"/>
    </source>
</evidence>
<sequence>MTAASSPGYSESGPIRDTHTAPRISSETKPSFRTSEFFAYVASVVAVLIASWAVGNGANGVDRFPADRAWLYVTLLTIGYVISRGLAKSGSREDTDTMRR</sequence>
<name>A0AAU8IK04_9ACTN</name>
<keyword evidence="2" id="KW-0812">Transmembrane</keyword>
<dbReference type="EMBL" id="CP159534">
    <property type="protein sequence ID" value="XCJ68552.1"/>
    <property type="molecule type" value="Genomic_DNA"/>
</dbReference>
<gene>
    <name evidence="3" type="ORF">ABII15_00660</name>
</gene>
<feature type="region of interest" description="Disordered" evidence="1">
    <location>
        <begin position="1"/>
        <end position="30"/>
    </location>
</feature>